<dbReference type="InterPro" id="IPR036640">
    <property type="entry name" value="ABC1_TM_sf"/>
</dbReference>
<dbReference type="EMBL" id="CP132507">
    <property type="protein sequence ID" value="WNO03708.1"/>
    <property type="molecule type" value="Genomic_DNA"/>
</dbReference>
<keyword evidence="7" id="KW-1278">Translocase</keyword>
<feature type="transmembrane region" description="Helical" evidence="11">
    <location>
        <begin position="64"/>
        <end position="82"/>
    </location>
</feature>
<feature type="transmembrane region" description="Helical" evidence="11">
    <location>
        <begin position="27"/>
        <end position="52"/>
    </location>
</feature>
<dbReference type="InterPro" id="IPR003439">
    <property type="entry name" value="ABC_transporter-like_ATP-bd"/>
</dbReference>
<keyword evidence="10 11" id="KW-0472">Membrane</keyword>
<keyword evidence="3" id="KW-1003">Cell membrane</keyword>
<feature type="transmembrane region" description="Helical" evidence="11">
    <location>
        <begin position="278"/>
        <end position="297"/>
    </location>
</feature>
<evidence type="ECO:0000256" key="5">
    <source>
        <dbReference type="ARBA" id="ARBA00022741"/>
    </source>
</evidence>
<dbReference type="SUPFAM" id="SSF52540">
    <property type="entry name" value="P-loop containing nucleoside triphosphate hydrolases"/>
    <property type="match status" value="1"/>
</dbReference>
<dbReference type="InterPro" id="IPR003593">
    <property type="entry name" value="AAA+_ATPase"/>
</dbReference>
<organism evidence="14 15">
    <name type="scientific">Rhodoferax mekongensis</name>
    <dbReference type="NCBI Taxonomy" id="3068341"/>
    <lineage>
        <taxon>Bacteria</taxon>
        <taxon>Pseudomonadati</taxon>
        <taxon>Pseudomonadota</taxon>
        <taxon>Betaproteobacteria</taxon>
        <taxon>Burkholderiales</taxon>
        <taxon>Comamonadaceae</taxon>
        <taxon>Rhodoferax</taxon>
    </lineage>
</organism>
<keyword evidence="4 11" id="KW-0812">Transmembrane</keyword>
<dbReference type="Proteomes" id="UP001302257">
    <property type="component" value="Chromosome"/>
</dbReference>
<dbReference type="Gene3D" id="1.20.1560.10">
    <property type="entry name" value="ABC transporter type 1, transmembrane domain"/>
    <property type="match status" value="1"/>
</dbReference>
<keyword evidence="5" id="KW-0547">Nucleotide-binding</keyword>
<evidence type="ECO:0000256" key="11">
    <source>
        <dbReference type="SAM" id="Phobius"/>
    </source>
</evidence>
<evidence type="ECO:0000256" key="1">
    <source>
        <dbReference type="ARBA" id="ARBA00004651"/>
    </source>
</evidence>
<evidence type="ECO:0000259" key="12">
    <source>
        <dbReference type="PROSITE" id="PS50893"/>
    </source>
</evidence>
<dbReference type="RefSeq" id="WP_313866592.1">
    <property type="nucleotide sequence ID" value="NZ_CP132507.1"/>
</dbReference>
<comment type="subcellular location">
    <subcellularLocation>
        <location evidence="1">Cell membrane</location>
        <topology evidence="1">Multi-pass membrane protein</topology>
    </subcellularLocation>
</comment>
<keyword evidence="8 11" id="KW-1133">Transmembrane helix</keyword>
<gene>
    <name evidence="14" type="primary">msbA</name>
    <name evidence="14" type="ORF">RAN89_12370</name>
</gene>
<evidence type="ECO:0000256" key="3">
    <source>
        <dbReference type="ARBA" id="ARBA00022475"/>
    </source>
</evidence>
<dbReference type="Pfam" id="PF00005">
    <property type="entry name" value="ABC_tran"/>
    <property type="match status" value="1"/>
</dbReference>
<protein>
    <submittedName>
        <fullName evidence="14">Lipid A export permease/ATP-binding protein MsbA</fullName>
    </submittedName>
</protein>
<evidence type="ECO:0000313" key="15">
    <source>
        <dbReference type="Proteomes" id="UP001302257"/>
    </source>
</evidence>
<dbReference type="SUPFAM" id="SSF90123">
    <property type="entry name" value="ABC transporter transmembrane region"/>
    <property type="match status" value="1"/>
</dbReference>
<dbReference type="Gene3D" id="3.40.50.300">
    <property type="entry name" value="P-loop containing nucleotide triphosphate hydrolases"/>
    <property type="match status" value="1"/>
</dbReference>
<evidence type="ECO:0000256" key="7">
    <source>
        <dbReference type="ARBA" id="ARBA00022967"/>
    </source>
</evidence>
<keyword evidence="2" id="KW-0813">Transport</keyword>
<evidence type="ECO:0000256" key="6">
    <source>
        <dbReference type="ARBA" id="ARBA00022840"/>
    </source>
</evidence>
<dbReference type="InterPro" id="IPR011527">
    <property type="entry name" value="ABC1_TM_dom"/>
</dbReference>
<dbReference type="Pfam" id="PF00664">
    <property type="entry name" value="ABC_membrane"/>
    <property type="match status" value="1"/>
</dbReference>
<evidence type="ECO:0000256" key="4">
    <source>
        <dbReference type="ARBA" id="ARBA00022692"/>
    </source>
</evidence>
<accession>A0ABZ0AX33</accession>
<dbReference type="CDD" id="cd18552">
    <property type="entry name" value="ABC_6TM_MsbA_like"/>
    <property type="match status" value="1"/>
</dbReference>
<feature type="transmembrane region" description="Helical" evidence="11">
    <location>
        <begin position="246"/>
        <end position="272"/>
    </location>
</feature>
<evidence type="ECO:0000256" key="2">
    <source>
        <dbReference type="ARBA" id="ARBA00022448"/>
    </source>
</evidence>
<keyword evidence="15" id="KW-1185">Reference proteome</keyword>
<dbReference type="InterPro" id="IPR011917">
    <property type="entry name" value="ABC_transpr_lipidA"/>
</dbReference>
<dbReference type="NCBIfam" id="TIGR02203">
    <property type="entry name" value="MsbA_lipidA"/>
    <property type="match status" value="1"/>
</dbReference>
<evidence type="ECO:0000256" key="8">
    <source>
        <dbReference type="ARBA" id="ARBA00022989"/>
    </source>
</evidence>
<evidence type="ECO:0000256" key="9">
    <source>
        <dbReference type="ARBA" id="ARBA00023055"/>
    </source>
</evidence>
<name>A0ABZ0AX33_9BURK</name>
<evidence type="ECO:0000256" key="10">
    <source>
        <dbReference type="ARBA" id="ARBA00023136"/>
    </source>
</evidence>
<reference evidence="14 15" key="1">
    <citation type="submission" date="2023-08" db="EMBL/GenBank/DDBJ databases">
        <title>Rhodoferax potami sp. nov. and Rhodoferax mekongensis sp. nov., isolated from the Mekong River in Thailand.</title>
        <authorList>
            <person name="Kitikhun S."/>
            <person name="Charoenyingcharoen P."/>
            <person name="Siriarchawattana P."/>
            <person name="Likhitrattanapisal S."/>
            <person name="Nilsakha T."/>
            <person name="Chanpet A."/>
            <person name="Rattanawaree P."/>
            <person name="Ingsriswang S."/>
        </authorList>
    </citation>
    <scope>NUCLEOTIDE SEQUENCE [LARGE SCALE GENOMIC DNA]</scope>
    <source>
        <strain evidence="14 15">TBRC 17307</strain>
    </source>
</reference>
<feature type="domain" description="ABC transmembrane type-1" evidence="13">
    <location>
        <begin position="30"/>
        <end position="312"/>
    </location>
</feature>
<dbReference type="PROSITE" id="PS50893">
    <property type="entry name" value="ABC_TRANSPORTER_2"/>
    <property type="match status" value="1"/>
</dbReference>
<dbReference type="InterPro" id="IPR039421">
    <property type="entry name" value="Type_1_exporter"/>
</dbReference>
<dbReference type="InterPro" id="IPR017871">
    <property type="entry name" value="ABC_transporter-like_CS"/>
</dbReference>
<dbReference type="PANTHER" id="PTHR43394:SF1">
    <property type="entry name" value="ATP-BINDING CASSETTE SUB-FAMILY B MEMBER 10, MITOCHONDRIAL"/>
    <property type="match status" value="1"/>
</dbReference>
<evidence type="ECO:0000259" key="13">
    <source>
        <dbReference type="PROSITE" id="PS50929"/>
    </source>
</evidence>
<feature type="transmembrane region" description="Helical" evidence="11">
    <location>
        <begin position="168"/>
        <end position="187"/>
    </location>
</feature>
<evidence type="ECO:0000313" key="14">
    <source>
        <dbReference type="EMBL" id="WNO03708.1"/>
    </source>
</evidence>
<dbReference type="PANTHER" id="PTHR43394">
    <property type="entry name" value="ATP-DEPENDENT PERMEASE MDL1, MITOCHONDRIAL"/>
    <property type="match status" value="1"/>
</dbReference>
<keyword evidence="6" id="KW-0067">ATP-binding</keyword>
<dbReference type="PROSITE" id="PS00211">
    <property type="entry name" value="ABC_TRANSPORTER_1"/>
    <property type="match status" value="1"/>
</dbReference>
<dbReference type="SMART" id="SM00382">
    <property type="entry name" value="AAA"/>
    <property type="match status" value="1"/>
</dbReference>
<feature type="domain" description="ABC transporter" evidence="12">
    <location>
        <begin position="344"/>
        <end position="580"/>
    </location>
</feature>
<sequence>MTTQRTEASNRELYLRLLGYLKPYWKAFTLAIIGMVGTAATEPVFPAIMKYLLDQGFKMEDSRLIWAIPMGIVLLFAVRGLLSFSTSYLMTWVSARLTTDIRRQMLAKILLLQTHTFHDLSPAKLISQVMVDSGNLSDASTNVLVTAVRESLTAVALFSYLIYLDWKLTLLTLVIAPLVALIVRGFGNRMRATSRATMEMVRQLFHSIEESAAAHKVIKIYGGHTQQLKRFYDETERYRRSMMREAVPASAITPITHLAASLAVALIIYLALSQTTGSASASAGGFVSFITALLMLISPIKQLTTINSSLQRGLASCESVFRFLDSEVEPDLGIKELPHARGEIEFDRVSFAYPGAERQALIDVNFRMPAGQTYALVGASGGGKTTISALIPRFYAPKAGKIRIDGVDIGELTLASLRHNIALVSQDIVLFNDTVEANIAFGARDECTREDVIAAAKAANAWDFIQQLPQGLDTPIGEDGAKLSGGQRQRIAIARALLKNAPILILDEATSALDTESERQVQTALTTLMQNRTTLVIAHRLSTIEHADKILVLDQGRIVESGTHQELLAKGSYYANLNRMQT</sequence>
<dbReference type="PROSITE" id="PS50929">
    <property type="entry name" value="ABC_TM1F"/>
    <property type="match status" value="1"/>
</dbReference>
<dbReference type="InterPro" id="IPR027417">
    <property type="entry name" value="P-loop_NTPase"/>
</dbReference>
<proteinExistence type="predicted"/>
<keyword evidence="9" id="KW-0445">Lipid transport</keyword>